<dbReference type="Pfam" id="PF00593">
    <property type="entry name" value="TonB_dep_Rec_b-barrel"/>
    <property type="match status" value="1"/>
</dbReference>
<dbReference type="InterPro" id="IPR012910">
    <property type="entry name" value="Plug_dom"/>
</dbReference>
<organism evidence="15 16">
    <name type="scientific">Exilibacterium tricleocarpae</name>
    <dbReference type="NCBI Taxonomy" id="2591008"/>
    <lineage>
        <taxon>Bacteria</taxon>
        <taxon>Pseudomonadati</taxon>
        <taxon>Pseudomonadota</taxon>
        <taxon>Gammaproteobacteria</taxon>
        <taxon>Cellvibrionales</taxon>
        <taxon>Cellvibrionaceae</taxon>
        <taxon>Exilibacterium</taxon>
    </lineage>
</organism>
<keyword evidence="7 10" id="KW-0472">Membrane</keyword>
<protein>
    <submittedName>
        <fullName evidence="15">TonB-dependent siderophore receptor</fullName>
    </submittedName>
</protein>
<evidence type="ECO:0000256" key="1">
    <source>
        <dbReference type="ARBA" id="ARBA00004571"/>
    </source>
</evidence>
<dbReference type="PANTHER" id="PTHR32552">
    <property type="entry name" value="FERRICHROME IRON RECEPTOR-RELATED"/>
    <property type="match status" value="1"/>
</dbReference>
<dbReference type="InterPro" id="IPR036942">
    <property type="entry name" value="Beta-barrel_TonB_sf"/>
</dbReference>
<keyword evidence="16" id="KW-1185">Reference proteome</keyword>
<keyword evidence="3 10" id="KW-0813">Transport</keyword>
<dbReference type="Pfam" id="PF07715">
    <property type="entry name" value="Plug"/>
    <property type="match status" value="1"/>
</dbReference>
<keyword evidence="12" id="KW-0732">Signal</keyword>
<dbReference type="GO" id="GO:0038023">
    <property type="term" value="F:signaling receptor activity"/>
    <property type="evidence" value="ECO:0007669"/>
    <property type="project" value="InterPro"/>
</dbReference>
<dbReference type="Proteomes" id="UP000319732">
    <property type="component" value="Unassembled WGS sequence"/>
</dbReference>
<dbReference type="InterPro" id="IPR037066">
    <property type="entry name" value="Plug_dom_sf"/>
</dbReference>
<evidence type="ECO:0000256" key="12">
    <source>
        <dbReference type="SAM" id="SignalP"/>
    </source>
</evidence>
<evidence type="ECO:0000259" key="14">
    <source>
        <dbReference type="Pfam" id="PF07715"/>
    </source>
</evidence>
<proteinExistence type="inferred from homology"/>
<comment type="subcellular location">
    <subcellularLocation>
        <location evidence="1 10">Cell outer membrane</location>
        <topology evidence="1 10">Multi-pass membrane protein</topology>
    </subcellularLocation>
</comment>
<comment type="caution">
    <text evidence="15">The sequence shown here is derived from an EMBL/GenBank/DDBJ whole genome shotgun (WGS) entry which is preliminary data.</text>
</comment>
<feature type="chain" id="PRO_5021979255" evidence="12">
    <location>
        <begin position="30"/>
        <end position="755"/>
    </location>
</feature>
<feature type="domain" description="TonB-dependent receptor-like beta-barrel" evidence="13">
    <location>
        <begin position="249"/>
        <end position="711"/>
    </location>
</feature>
<accession>A0A545T040</accession>
<dbReference type="Gene3D" id="2.170.130.10">
    <property type="entry name" value="TonB-dependent receptor, plug domain"/>
    <property type="match status" value="1"/>
</dbReference>
<evidence type="ECO:0000256" key="9">
    <source>
        <dbReference type="ARBA" id="ARBA00023237"/>
    </source>
</evidence>
<gene>
    <name evidence="15" type="ORF">FKG94_21350</name>
</gene>
<sequence>MNFTGCHNRYMGMILCLLALPGFCIGAAAASPATKNAIADERLEDEMIIIGNPIGSLRLNDQSSTASRLGLTALETPATIEIIDGSVMRARGYSKLSDAVQSLPGVVTGEHPTAPSTFSVRGFTRGQITVLRDGLWIGPSTMVMRPQNTFNLERVEVLRGPASVINGIGSVAGTVNAITRSAEVGMESSTNLLLGYGRYDSRHLGLGSQGGLGENAWFNVDISRYDTDGYVDRTDSSSTNLTGSLLWQPTEAISLKFGADYLSDDVGSYFGTPLVPAEVARDPLDVVSTGRGEVLDGAMRFRNYNVDDAVADSDQLFLRLDFQWQLNDSMTLKNTLYQFSADREWRNAEGYAYCRQVVDVCTQVGEIQRYYGYFLLDHDQDLLGNRLTVNIDSQFGGMESRFVAGLEAIDMDFERSRGFRRGVAQVPGDGVDAFNPEPGRYGPEELRGISPTDISTLAAFFGNALQVTDTLSLVTGLRHENLDLDRRNFNAEGVEEANGFSRQYSWWSWRIGAVYNFTPDIVGYAQYSNAKDPINSNVFLVNANQNFDLTDAKQWEVGLKAIWLDGKAESTLAYYDIERDDVFERFALDSATNVGGRASRGVEFSTTMRVAEQWRVGTNAAYTNAEFRRSANFQSLAGNTPPNVPQWTAALWTSYQDIADLPLEVGVSVHHVDDRFGDNPNTVTLKSYTLTNLFSAWKADNFRISARVENLFDEDYVPWADVFYLQQDDPGFIYANQLLLGSPRTYRLMFEYQIQ</sequence>
<reference evidence="15 16" key="1">
    <citation type="submission" date="2019-06" db="EMBL/GenBank/DDBJ databases">
        <title>Whole genome sequence for Cellvibrionaceae sp. R142.</title>
        <authorList>
            <person name="Wang G."/>
        </authorList>
    </citation>
    <scope>NUCLEOTIDE SEQUENCE [LARGE SCALE GENOMIC DNA]</scope>
    <source>
        <strain evidence="15 16">R142</strain>
    </source>
</reference>
<dbReference type="OrthoDB" id="7051185at2"/>
<dbReference type="InterPro" id="IPR010105">
    <property type="entry name" value="TonB_sidphr_rcpt"/>
</dbReference>
<evidence type="ECO:0000256" key="3">
    <source>
        <dbReference type="ARBA" id="ARBA00022448"/>
    </source>
</evidence>
<keyword evidence="5 10" id="KW-0812">Transmembrane</keyword>
<evidence type="ECO:0000256" key="5">
    <source>
        <dbReference type="ARBA" id="ARBA00022692"/>
    </source>
</evidence>
<name>A0A545T040_9GAMM</name>
<dbReference type="SUPFAM" id="SSF56935">
    <property type="entry name" value="Porins"/>
    <property type="match status" value="1"/>
</dbReference>
<evidence type="ECO:0000256" key="6">
    <source>
        <dbReference type="ARBA" id="ARBA00023077"/>
    </source>
</evidence>
<dbReference type="GO" id="GO:0009279">
    <property type="term" value="C:cell outer membrane"/>
    <property type="evidence" value="ECO:0007669"/>
    <property type="project" value="UniProtKB-SubCell"/>
</dbReference>
<keyword evidence="6 11" id="KW-0798">TonB box</keyword>
<dbReference type="NCBIfam" id="TIGR01783">
    <property type="entry name" value="TonB-siderophor"/>
    <property type="match status" value="1"/>
</dbReference>
<dbReference type="GO" id="GO:0015891">
    <property type="term" value="P:siderophore transport"/>
    <property type="evidence" value="ECO:0007669"/>
    <property type="project" value="InterPro"/>
</dbReference>
<evidence type="ECO:0000256" key="10">
    <source>
        <dbReference type="PROSITE-ProRule" id="PRU01360"/>
    </source>
</evidence>
<evidence type="ECO:0000256" key="2">
    <source>
        <dbReference type="ARBA" id="ARBA00009810"/>
    </source>
</evidence>
<keyword evidence="8 15" id="KW-0675">Receptor</keyword>
<keyword evidence="9 10" id="KW-0998">Cell outer membrane</keyword>
<evidence type="ECO:0000256" key="11">
    <source>
        <dbReference type="RuleBase" id="RU003357"/>
    </source>
</evidence>
<evidence type="ECO:0000313" key="15">
    <source>
        <dbReference type="EMBL" id="TQV70570.1"/>
    </source>
</evidence>
<keyword evidence="4 10" id="KW-1134">Transmembrane beta strand</keyword>
<feature type="signal peptide" evidence="12">
    <location>
        <begin position="1"/>
        <end position="29"/>
    </location>
</feature>
<dbReference type="EMBL" id="VHSG01000024">
    <property type="protein sequence ID" value="TQV70570.1"/>
    <property type="molecule type" value="Genomic_DNA"/>
</dbReference>
<evidence type="ECO:0000313" key="16">
    <source>
        <dbReference type="Proteomes" id="UP000319732"/>
    </source>
</evidence>
<feature type="domain" description="TonB-dependent receptor plug" evidence="14">
    <location>
        <begin position="74"/>
        <end position="174"/>
    </location>
</feature>
<dbReference type="PANTHER" id="PTHR32552:SF84">
    <property type="entry name" value="TONB-DEPENDENT RECEPTOR-RELATED"/>
    <property type="match status" value="1"/>
</dbReference>
<dbReference type="Gene3D" id="2.40.170.20">
    <property type="entry name" value="TonB-dependent receptor, beta-barrel domain"/>
    <property type="match status" value="1"/>
</dbReference>
<evidence type="ECO:0000256" key="4">
    <source>
        <dbReference type="ARBA" id="ARBA00022452"/>
    </source>
</evidence>
<dbReference type="InterPro" id="IPR000531">
    <property type="entry name" value="Beta-barrel_TonB"/>
</dbReference>
<dbReference type="InterPro" id="IPR039426">
    <property type="entry name" value="TonB-dep_rcpt-like"/>
</dbReference>
<evidence type="ECO:0000256" key="8">
    <source>
        <dbReference type="ARBA" id="ARBA00023170"/>
    </source>
</evidence>
<evidence type="ECO:0000256" key="7">
    <source>
        <dbReference type="ARBA" id="ARBA00023136"/>
    </source>
</evidence>
<evidence type="ECO:0000259" key="13">
    <source>
        <dbReference type="Pfam" id="PF00593"/>
    </source>
</evidence>
<comment type="similarity">
    <text evidence="2 10 11">Belongs to the TonB-dependent receptor family.</text>
</comment>
<dbReference type="PROSITE" id="PS52016">
    <property type="entry name" value="TONB_DEPENDENT_REC_3"/>
    <property type="match status" value="1"/>
</dbReference>
<dbReference type="CDD" id="cd01347">
    <property type="entry name" value="ligand_gated_channel"/>
    <property type="match status" value="1"/>
</dbReference>
<dbReference type="GO" id="GO:0015344">
    <property type="term" value="F:siderophore uptake transmembrane transporter activity"/>
    <property type="evidence" value="ECO:0007669"/>
    <property type="project" value="TreeGrafter"/>
</dbReference>
<dbReference type="AlphaFoldDB" id="A0A545T040"/>